<evidence type="ECO:0000256" key="1">
    <source>
        <dbReference type="SAM" id="MobiDB-lite"/>
    </source>
</evidence>
<gene>
    <name evidence="2" type="ORF">BTUL_0043g00020</name>
</gene>
<dbReference type="Proteomes" id="UP000297777">
    <property type="component" value="Unassembled WGS sequence"/>
</dbReference>
<accession>A0A4Z1EUQ6</accession>
<feature type="compositionally biased region" description="Basic and acidic residues" evidence="1">
    <location>
        <begin position="21"/>
        <end position="82"/>
    </location>
</feature>
<name>A0A4Z1EUQ6_9HELO</name>
<evidence type="ECO:0000313" key="3">
    <source>
        <dbReference type="Proteomes" id="UP000297777"/>
    </source>
</evidence>
<feature type="compositionally biased region" description="Basic and acidic residues" evidence="1">
    <location>
        <begin position="1"/>
        <end position="12"/>
    </location>
</feature>
<dbReference type="AlphaFoldDB" id="A0A4Z1EUQ6"/>
<proteinExistence type="predicted"/>
<reference evidence="2 3" key="1">
    <citation type="submission" date="2017-12" db="EMBL/GenBank/DDBJ databases">
        <title>Comparative genomics of Botrytis spp.</title>
        <authorList>
            <person name="Valero-Jimenez C.A."/>
            <person name="Tapia P."/>
            <person name="Veloso J."/>
            <person name="Silva-Moreno E."/>
            <person name="Staats M."/>
            <person name="Valdes J.H."/>
            <person name="Van Kan J.A.L."/>
        </authorList>
    </citation>
    <scope>NUCLEOTIDE SEQUENCE [LARGE SCALE GENOMIC DNA]</scope>
    <source>
        <strain evidence="2 3">Bt9001</strain>
    </source>
</reference>
<evidence type="ECO:0000313" key="2">
    <source>
        <dbReference type="EMBL" id="TGO15149.1"/>
    </source>
</evidence>
<organism evidence="2 3">
    <name type="scientific">Botrytis tulipae</name>
    <dbReference type="NCBI Taxonomy" id="87230"/>
    <lineage>
        <taxon>Eukaryota</taxon>
        <taxon>Fungi</taxon>
        <taxon>Dikarya</taxon>
        <taxon>Ascomycota</taxon>
        <taxon>Pezizomycotina</taxon>
        <taxon>Leotiomycetes</taxon>
        <taxon>Helotiales</taxon>
        <taxon>Sclerotiniaceae</taxon>
        <taxon>Botrytis</taxon>
    </lineage>
</organism>
<dbReference type="OrthoDB" id="3555559at2759"/>
<protein>
    <submittedName>
        <fullName evidence="2">Uncharacterized protein</fullName>
    </submittedName>
</protein>
<feature type="region of interest" description="Disordered" evidence="1">
    <location>
        <begin position="1"/>
        <end position="99"/>
    </location>
</feature>
<dbReference type="EMBL" id="PQXH01000043">
    <property type="protein sequence ID" value="TGO15149.1"/>
    <property type="molecule type" value="Genomic_DNA"/>
</dbReference>
<comment type="caution">
    <text evidence="2">The sequence shown here is derived from an EMBL/GenBank/DDBJ whole genome shotgun (WGS) entry which is preliminary data.</text>
</comment>
<keyword evidence="3" id="KW-1185">Reference proteome</keyword>
<sequence>MPRYSESTRDSQYDNPQQQRQRQDTVNKEQREAIRKENEKREREKYEQWKKEERQYGQARADGRVDSGNDRSRGEKVSERNYGKTSSGEMGGKRGVRWK</sequence>